<sequence>MMIAFFLTLFYFALWHLSFLAHLLSSSCPSCFSSVLLSIK</sequence>
<dbReference type="AlphaFoldDB" id="A0A2P2PR14"/>
<evidence type="ECO:0000313" key="1">
    <source>
        <dbReference type="EMBL" id="MBX57133.1"/>
    </source>
</evidence>
<dbReference type="EMBL" id="GGEC01076649">
    <property type="protein sequence ID" value="MBX57133.1"/>
    <property type="molecule type" value="Transcribed_RNA"/>
</dbReference>
<proteinExistence type="predicted"/>
<name>A0A2P2PR14_RHIMU</name>
<protein>
    <submittedName>
        <fullName evidence="1">Uncharacterized protein</fullName>
    </submittedName>
</protein>
<reference evidence="1" key="1">
    <citation type="submission" date="2018-02" db="EMBL/GenBank/DDBJ databases">
        <title>Rhizophora mucronata_Transcriptome.</title>
        <authorList>
            <person name="Meera S.P."/>
            <person name="Sreeshan A."/>
            <person name="Augustine A."/>
        </authorList>
    </citation>
    <scope>NUCLEOTIDE SEQUENCE</scope>
    <source>
        <tissue evidence="1">Leaf</tissue>
    </source>
</reference>
<organism evidence="1">
    <name type="scientific">Rhizophora mucronata</name>
    <name type="common">Asiatic mangrove</name>
    <dbReference type="NCBI Taxonomy" id="61149"/>
    <lineage>
        <taxon>Eukaryota</taxon>
        <taxon>Viridiplantae</taxon>
        <taxon>Streptophyta</taxon>
        <taxon>Embryophyta</taxon>
        <taxon>Tracheophyta</taxon>
        <taxon>Spermatophyta</taxon>
        <taxon>Magnoliopsida</taxon>
        <taxon>eudicotyledons</taxon>
        <taxon>Gunneridae</taxon>
        <taxon>Pentapetalae</taxon>
        <taxon>rosids</taxon>
        <taxon>fabids</taxon>
        <taxon>Malpighiales</taxon>
        <taxon>Rhizophoraceae</taxon>
        <taxon>Rhizophora</taxon>
    </lineage>
</organism>
<accession>A0A2P2PR14</accession>